<comment type="caution">
    <text evidence="1">The sequence shown here is derived from an EMBL/GenBank/DDBJ whole genome shotgun (WGS) entry which is preliminary data.</text>
</comment>
<name>A0A0F9D2U1_9ZZZZ</name>
<evidence type="ECO:0000313" key="1">
    <source>
        <dbReference type="EMBL" id="KKL06418.1"/>
    </source>
</evidence>
<reference evidence="1" key="1">
    <citation type="journal article" date="2015" name="Nature">
        <title>Complex archaea that bridge the gap between prokaryotes and eukaryotes.</title>
        <authorList>
            <person name="Spang A."/>
            <person name="Saw J.H."/>
            <person name="Jorgensen S.L."/>
            <person name="Zaremba-Niedzwiedzka K."/>
            <person name="Martijn J."/>
            <person name="Lind A.E."/>
            <person name="van Eijk R."/>
            <person name="Schleper C."/>
            <person name="Guy L."/>
            <person name="Ettema T.J."/>
        </authorList>
    </citation>
    <scope>NUCLEOTIDE SEQUENCE</scope>
</reference>
<proteinExistence type="predicted"/>
<protein>
    <submittedName>
        <fullName evidence="1">Uncharacterized protein</fullName>
    </submittedName>
</protein>
<sequence>MDTDALLARIRRVYSDGDPNDDDDARKILTGVVNILRTNPDVFTDPEGALGEYIDALDNMAELPTG</sequence>
<dbReference type="EMBL" id="LAZR01043712">
    <property type="protein sequence ID" value="KKL06418.1"/>
    <property type="molecule type" value="Genomic_DNA"/>
</dbReference>
<gene>
    <name evidence="1" type="ORF">LCGC14_2596220</name>
</gene>
<dbReference type="AlphaFoldDB" id="A0A0F9D2U1"/>
<accession>A0A0F9D2U1</accession>
<organism evidence="1">
    <name type="scientific">marine sediment metagenome</name>
    <dbReference type="NCBI Taxonomy" id="412755"/>
    <lineage>
        <taxon>unclassified sequences</taxon>
        <taxon>metagenomes</taxon>
        <taxon>ecological metagenomes</taxon>
    </lineage>
</organism>